<evidence type="ECO:0000313" key="1">
    <source>
        <dbReference type="EMBL" id="KAJ4831767.1"/>
    </source>
</evidence>
<dbReference type="EMBL" id="JAKUCV010005291">
    <property type="protein sequence ID" value="KAJ4831767.1"/>
    <property type="molecule type" value="Genomic_DNA"/>
</dbReference>
<dbReference type="Proteomes" id="UP001141552">
    <property type="component" value="Unassembled WGS sequence"/>
</dbReference>
<name>A0A9Q0J8A7_9ROSI</name>
<keyword evidence="3" id="KW-1185">Reference proteome</keyword>
<comment type="caution">
    <text evidence="1">The sequence shown here is derived from an EMBL/GenBank/DDBJ whole genome shotgun (WGS) entry which is preliminary data.</text>
</comment>
<reference evidence="1" key="1">
    <citation type="submission" date="2022-02" db="EMBL/GenBank/DDBJ databases">
        <authorList>
            <person name="Henning P.M."/>
            <person name="McCubbin A.G."/>
            <person name="Shore J.S."/>
        </authorList>
    </citation>
    <scope>NUCLEOTIDE SEQUENCE</scope>
    <source>
        <strain evidence="1">F60SS</strain>
        <tissue evidence="1">Leaves</tissue>
    </source>
</reference>
<dbReference type="EMBL" id="JAKUCV010001188">
    <property type="protein sequence ID" value="KAJ4847331.1"/>
    <property type="molecule type" value="Genomic_DNA"/>
</dbReference>
<evidence type="ECO:0000313" key="2">
    <source>
        <dbReference type="EMBL" id="KAJ4847331.1"/>
    </source>
</evidence>
<accession>A0A9Q0J8A7</accession>
<organism evidence="1 3">
    <name type="scientific">Turnera subulata</name>
    <dbReference type="NCBI Taxonomy" id="218843"/>
    <lineage>
        <taxon>Eukaryota</taxon>
        <taxon>Viridiplantae</taxon>
        <taxon>Streptophyta</taxon>
        <taxon>Embryophyta</taxon>
        <taxon>Tracheophyta</taxon>
        <taxon>Spermatophyta</taxon>
        <taxon>Magnoliopsida</taxon>
        <taxon>eudicotyledons</taxon>
        <taxon>Gunneridae</taxon>
        <taxon>Pentapetalae</taxon>
        <taxon>rosids</taxon>
        <taxon>fabids</taxon>
        <taxon>Malpighiales</taxon>
        <taxon>Passifloraceae</taxon>
        <taxon>Turnera</taxon>
    </lineage>
</organism>
<protein>
    <submittedName>
        <fullName evidence="1">Uncharacterized protein</fullName>
    </submittedName>
</protein>
<gene>
    <name evidence="1" type="ORF">Tsubulata_037717</name>
    <name evidence="2" type="ORF">Tsubulata_047172</name>
</gene>
<proteinExistence type="predicted"/>
<evidence type="ECO:0000313" key="3">
    <source>
        <dbReference type="Proteomes" id="UP001141552"/>
    </source>
</evidence>
<dbReference type="AlphaFoldDB" id="A0A9Q0J8A7"/>
<sequence>MESRLQSIEATQAETLEQIRNISFQIKELLLAGNSQSQIPNASCKSIDEAVFALMSILECMADCKLESGSLTEKIKDSTIDLEKRDRYKSISKSLSIDKATGFLEGVGVD</sequence>
<reference evidence="1" key="2">
    <citation type="journal article" date="2023" name="Plants (Basel)">
        <title>Annotation of the Turnera subulata (Passifloraceae) Draft Genome Reveals the S-Locus Evolved after the Divergence of Turneroideae from Passifloroideae in a Stepwise Manner.</title>
        <authorList>
            <person name="Henning P.M."/>
            <person name="Roalson E.H."/>
            <person name="Mir W."/>
            <person name="McCubbin A.G."/>
            <person name="Shore J.S."/>
        </authorList>
    </citation>
    <scope>NUCLEOTIDE SEQUENCE</scope>
    <source>
        <strain evidence="1">F60SS</strain>
    </source>
</reference>